<accession>D0WJP8</accession>
<comment type="caution">
    <text evidence="2">The sequence shown here is derived from an EMBL/GenBank/DDBJ whole genome shotgun (WGS) entry which is preliminary data.</text>
</comment>
<feature type="region of interest" description="Disordered" evidence="1">
    <location>
        <begin position="27"/>
        <end position="54"/>
    </location>
</feature>
<sequence length="54" mass="6344">MRLDRLSIDARGRKVHRVMASAIAAEQRQMPTAARMTAQHERKEPYGRIVRRRD</sequence>
<gene>
    <name evidence="2" type="ORF">HMPREF0762_02075</name>
</gene>
<evidence type="ECO:0000256" key="1">
    <source>
        <dbReference type="SAM" id="MobiDB-lite"/>
    </source>
</evidence>
<protein>
    <submittedName>
        <fullName evidence="2">Uncharacterized protein</fullName>
    </submittedName>
</protein>
<dbReference type="EMBL" id="ACUX02000019">
    <property type="protein sequence ID" value="EEZ60596.1"/>
    <property type="molecule type" value="Genomic_DNA"/>
</dbReference>
<organism evidence="2 3">
    <name type="scientific">Slackia exigua (strain ATCC 700122 / DSM 15923 / CIP 105133 / JCM 11022 / KCTC 5966 / S-7)</name>
    <dbReference type="NCBI Taxonomy" id="649764"/>
    <lineage>
        <taxon>Bacteria</taxon>
        <taxon>Bacillati</taxon>
        <taxon>Actinomycetota</taxon>
        <taxon>Coriobacteriia</taxon>
        <taxon>Eggerthellales</taxon>
        <taxon>Eggerthellaceae</taxon>
        <taxon>Slackia</taxon>
    </lineage>
</organism>
<dbReference type="Proteomes" id="UP000006001">
    <property type="component" value="Unassembled WGS sequence"/>
</dbReference>
<dbReference type="AlphaFoldDB" id="D0WJP8"/>
<evidence type="ECO:0000313" key="2">
    <source>
        <dbReference type="EMBL" id="EEZ60596.1"/>
    </source>
</evidence>
<evidence type="ECO:0000313" key="3">
    <source>
        <dbReference type="Proteomes" id="UP000006001"/>
    </source>
</evidence>
<dbReference type="STRING" id="649764.HMPREF0762_02075"/>
<reference evidence="2" key="1">
    <citation type="submission" date="2009-10" db="EMBL/GenBank/DDBJ databases">
        <authorList>
            <person name="Weinstock G."/>
            <person name="Sodergren E."/>
            <person name="Clifton S."/>
            <person name="Fulton L."/>
            <person name="Fulton B."/>
            <person name="Courtney L."/>
            <person name="Fronick C."/>
            <person name="Harrison M."/>
            <person name="Strong C."/>
            <person name="Farmer C."/>
            <person name="Delahaunty K."/>
            <person name="Markovic C."/>
            <person name="Hall O."/>
            <person name="Minx P."/>
            <person name="Tomlinson C."/>
            <person name="Mitreva M."/>
            <person name="Nelson J."/>
            <person name="Hou S."/>
            <person name="Wollam A."/>
            <person name="Pepin K.H."/>
            <person name="Johnson M."/>
            <person name="Bhonagiri V."/>
            <person name="Nash W.E."/>
            <person name="Warren W."/>
            <person name="Chinwalla A."/>
            <person name="Mardis E.R."/>
            <person name="Wilson R.K."/>
        </authorList>
    </citation>
    <scope>NUCLEOTIDE SEQUENCE [LARGE SCALE GENOMIC DNA]</scope>
    <source>
        <strain evidence="2">ATCC 700122</strain>
    </source>
</reference>
<keyword evidence="3" id="KW-1185">Reference proteome</keyword>
<name>D0WJP8_SLAES</name>
<dbReference type="HOGENOM" id="CLU_3048056_0_0_11"/>
<proteinExistence type="predicted"/>